<sequence>MNVKPGDLAIVRSSDVCPEIHGAIVEVLSASAPFKGYGPGWNCTCASMRDAGFAHLPIPDSMPKPISGVPVHDEQLDEVIA</sequence>
<evidence type="ECO:0000313" key="1">
    <source>
        <dbReference type="EMBL" id="SIT43711.1"/>
    </source>
</evidence>
<comment type="caution">
    <text evidence="1">The sequence shown here is derived from an EMBL/GenBank/DDBJ whole genome shotgun (WGS) entry which is preliminary data.</text>
</comment>
<dbReference type="OrthoDB" id="9011013at2"/>
<proteinExistence type="predicted"/>
<name>A0A1N7S8R7_9BURK</name>
<dbReference type="RefSeq" id="WP_087735905.1">
    <property type="nucleotide sequence ID" value="NZ_CYGY02000035.1"/>
</dbReference>
<gene>
    <name evidence="1" type="ORF">BN2476_350251</name>
</gene>
<organism evidence="1 2">
    <name type="scientific">Paraburkholderia piptadeniae</name>
    <dbReference type="NCBI Taxonomy" id="1701573"/>
    <lineage>
        <taxon>Bacteria</taxon>
        <taxon>Pseudomonadati</taxon>
        <taxon>Pseudomonadota</taxon>
        <taxon>Betaproteobacteria</taxon>
        <taxon>Burkholderiales</taxon>
        <taxon>Burkholderiaceae</taxon>
        <taxon>Paraburkholderia</taxon>
    </lineage>
</organism>
<dbReference type="Proteomes" id="UP000195569">
    <property type="component" value="Unassembled WGS sequence"/>
</dbReference>
<protein>
    <submittedName>
        <fullName evidence="1">Uncharacterized protein</fullName>
    </submittedName>
</protein>
<reference evidence="1" key="1">
    <citation type="submission" date="2016-12" db="EMBL/GenBank/DDBJ databases">
        <authorList>
            <person name="Moulin L."/>
        </authorList>
    </citation>
    <scope>NUCLEOTIDE SEQUENCE [LARGE SCALE GENOMIC DNA]</scope>
    <source>
        <strain evidence="1">STM 7183</strain>
    </source>
</reference>
<dbReference type="EMBL" id="CYGY02000035">
    <property type="protein sequence ID" value="SIT43711.1"/>
    <property type="molecule type" value="Genomic_DNA"/>
</dbReference>
<evidence type="ECO:0000313" key="2">
    <source>
        <dbReference type="Proteomes" id="UP000195569"/>
    </source>
</evidence>
<accession>A0A1N7S8R7</accession>
<dbReference type="AlphaFoldDB" id="A0A1N7S8R7"/>
<keyword evidence="2" id="KW-1185">Reference proteome</keyword>